<evidence type="ECO:0000256" key="11">
    <source>
        <dbReference type="ARBA" id="ARBA00024006"/>
    </source>
</evidence>
<protein>
    <recommendedName>
        <fullName evidence="4 14">3-oxoacyl-[acyl-carrier-protein] synthase 2</fullName>
        <ecNumber evidence="3 14">2.3.1.179</ecNumber>
    </recommendedName>
</protein>
<dbReference type="InterPro" id="IPR018201">
    <property type="entry name" value="Ketoacyl_synth_AS"/>
</dbReference>
<feature type="domain" description="Ketosynthase family 3 (KS3)" evidence="17">
    <location>
        <begin position="1"/>
        <end position="418"/>
    </location>
</feature>
<evidence type="ECO:0000256" key="1">
    <source>
        <dbReference type="ARBA" id="ARBA00005194"/>
    </source>
</evidence>
<dbReference type="NCBIfam" id="NF005589">
    <property type="entry name" value="PRK07314.1"/>
    <property type="match status" value="1"/>
</dbReference>
<keyword evidence="7" id="KW-0276">Fatty acid metabolism</keyword>
<organism evidence="18 19">
    <name type="scientific">Lentihominibacter faecis</name>
    <dbReference type="NCBI Taxonomy" id="2764712"/>
    <lineage>
        <taxon>Bacteria</taxon>
        <taxon>Bacillati</taxon>
        <taxon>Bacillota</taxon>
        <taxon>Clostridia</taxon>
        <taxon>Peptostreptococcales</taxon>
        <taxon>Anaerovoracaceae</taxon>
        <taxon>Lentihominibacter</taxon>
    </lineage>
</organism>
<evidence type="ECO:0000256" key="12">
    <source>
        <dbReference type="ARBA" id="ARBA00047318"/>
    </source>
</evidence>
<dbReference type="Proteomes" id="UP000644115">
    <property type="component" value="Unassembled WGS sequence"/>
</dbReference>
<evidence type="ECO:0000256" key="15">
    <source>
        <dbReference type="PIRSR" id="PIRSR000447-1"/>
    </source>
</evidence>
<keyword evidence="10 14" id="KW-0012">Acyltransferase</keyword>
<dbReference type="PANTHER" id="PTHR11712">
    <property type="entry name" value="POLYKETIDE SYNTHASE-RELATED"/>
    <property type="match status" value="1"/>
</dbReference>
<comment type="catalytic activity">
    <reaction evidence="13 14">
        <text>a fatty acyl-[ACP] + malonyl-[ACP] + H(+) = a 3-oxoacyl-[ACP] + holo-[ACP] + CO2</text>
        <dbReference type="Rhea" id="RHEA:22836"/>
        <dbReference type="Rhea" id="RHEA-COMP:9623"/>
        <dbReference type="Rhea" id="RHEA-COMP:9685"/>
        <dbReference type="Rhea" id="RHEA-COMP:9916"/>
        <dbReference type="Rhea" id="RHEA-COMP:14125"/>
        <dbReference type="ChEBI" id="CHEBI:15378"/>
        <dbReference type="ChEBI" id="CHEBI:16526"/>
        <dbReference type="ChEBI" id="CHEBI:64479"/>
        <dbReference type="ChEBI" id="CHEBI:78449"/>
        <dbReference type="ChEBI" id="CHEBI:78776"/>
        <dbReference type="ChEBI" id="CHEBI:138651"/>
    </reaction>
</comment>
<evidence type="ECO:0000256" key="10">
    <source>
        <dbReference type="ARBA" id="ARBA00023315"/>
    </source>
</evidence>
<evidence type="ECO:0000256" key="14">
    <source>
        <dbReference type="PIRNR" id="PIRNR000447"/>
    </source>
</evidence>
<dbReference type="CDD" id="cd00834">
    <property type="entry name" value="KAS_I_II"/>
    <property type="match status" value="1"/>
</dbReference>
<evidence type="ECO:0000256" key="9">
    <source>
        <dbReference type="ARBA" id="ARBA00023160"/>
    </source>
</evidence>
<dbReference type="Pfam" id="PF02801">
    <property type="entry name" value="Ketoacyl-synt_C"/>
    <property type="match status" value="1"/>
</dbReference>
<keyword evidence="9 14" id="KW-0275">Fatty acid biosynthesis</keyword>
<dbReference type="PIRSF" id="PIRSF000447">
    <property type="entry name" value="KAS_II"/>
    <property type="match status" value="1"/>
</dbReference>
<keyword evidence="6 14" id="KW-0808">Transferase</keyword>
<dbReference type="InterPro" id="IPR020841">
    <property type="entry name" value="PKS_Beta-ketoAc_synthase_dom"/>
</dbReference>
<accession>A0A923SQT0</accession>
<evidence type="ECO:0000256" key="16">
    <source>
        <dbReference type="RuleBase" id="RU003694"/>
    </source>
</evidence>
<name>A0A923SQT0_9FIRM</name>
<dbReference type="PROSITE" id="PS00606">
    <property type="entry name" value="KS3_1"/>
    <property type="match status" value="1"/>
</dbReference>
<evidence type="ECO:0000256" key="13">
    <source>
        <dbReference type="ARBA" id="ARBA00047659"/>
    </source>
</evidence>
<evidence type="ECO:0000313" key="19">
    <source>
        <dbReference type="Proteomes" id="UP000644115"/>
    </source>
</evidence>
<comment type="pathway">
    <text evidence="1 14">Lipid metabolism; fatty acid biosynthesis.</text>
</comment>
<feature type="active site" description="For beta-ketoacyl synthase activity" evidence="15">
    <location>
        <position position="161"/>
    </location>
</feature>
<dbReference type="AlphaFoldDB" id="A0A923SQT0"/>
<evidence type="ECO:0000256" key="2">
    <source>
        <dbReference type="ARBA" id="ARBA00008467"/>
    </source>
</evidence>
<dbReference type="InterPro" id="IPR017568">
    <property type="entry name" value="3-oxoacyl-ACP_synth-2"/>
</dbReference>
<dbReference type="SMART" id="SM00825">
    <property type="entry name" value="PKS_KS"/>
    <property type="match status" value="1"/>
</dbReference>
<evidence type="ECO:0000256" key="5">
    <source>
        <dbReference type="ARBA" id="ARBA00022516"/>
    </source>
</evidence>
<dbReference type="GO" id="GO:0006633">
    <property type="term" value="P:fatty acid biosynthetic process"/>
    <property type="evidence" value="ECO:0007669"/>
    <property type="project" value="UniProtKB-KW"/>
</dbReference>
<dbReference type="InterPro" id="IPR000794">
    <property type="entry name" value="Beta-ketoacyl_synthase"/>
</dbReference>
<evidence type="ECO:0000256" key="3">
    <source>
        <dbReference type="ARBA" id="ARBA00012356"/>
    </source>
</evidence>
<dbReference type="PROSITE" id="PS52004">
    <property type="entry name" value="KS3_2"/>
    <property type="match status" value="1"/>
</dbReference>
<evidence type="ECO:0000256" key="4">
    <source>
        <dbReference type="ARBA" id="ARBA00014657"/>
    </source>
</evidence>
<keyword evidence="19" id="KW-1185">Reference proteome</keyword>
<dbReference type="SUPFAM" id="SSF53901">
    <property type="entry name" value="Thiolase-like"/>
    <property type="match status" value="2"/>
</dbReference>
<sequence length="422" mass="44400">MENLVITGLGAVTPIGIGVEEYWQGILNQKCGINRITRFQDENVPITIAGEVKGFDPKNYMPGKLAKETGTFIQYAYASAKEAIEQSGIEIEPEADRIGIVMATALSGTSIIADTERAYSVDGKKRVSPRFLPKILGNLGAAQIAISYGIHGPSFTVSTACSSGGDAICVAAMLLNSGEADVILVVSGESAHCPIIMSTLAQAKALSKNPDPLTACRPFDADRDGFVMGEGGGAIILETEEHARKRGAEILCSLAGYGNNTDGYHVTAPRPDGSGAVSCMQSALRKANMKPEDIGYINTHGTSTPVGDPVEVAAIKTLYGWEDKEQPMPEDLKSKIPPVSSTKGNTGHLMGAGGITEVIACVKAIETGILPPTLNYHTPDPACDLDFIPEGPRKTQITAAMSNALGFGGQNSSIIVKKYEAE</sequence>
<dbReference type="RefSeq" id="WP_249286270.1">
    <property type="nucleotide sequence ID" value="NZ_JACRWC010000030.1"/>
</dbReference>
<evidence type="ECO:0000256" key="8">
    <source>
        <dbReference type="ARBA" id="ARBA00023098"/>
    </source>
</evidence>
<dbReference type="PANTHER" id="PTHR11712:SF336">
    <property type="entry name" value="3-OXOACYL-[ACYL-CARRIER-PROTEIN] SYNTHASE, MITOCHONDRIAL"/>
    <property type="match status" value="1"/>
</dbReference>
<keyword evidence="8" id="KW-0443">Lipid metabolism</keyword>
<dbReference type="InterPro" id="IPR014031">
    <property type="entry name" value="Ketoacyl_synth_C"/>
</dbReference>
<dbReference type="FunFam" id="3.40.47.10:FF:000018">
    <property type="entry name" value="3-oxoacyl-[acyl-carrier-protein] synthase 2"/>
    <property type="match status" value="1"/>
</dbReference>
<dbReference type="InterPro" id="IPR016039">
    <property type="entry name" value="Thiolase-like"/>
</dbReference>
<gene>
    <name evidence="18" type="ORF">H8876_01690</name>
</gene>
<evidence type="ECO:0000313" key="18">
    <source>
        <dbReference type="EMBL" id="MBC5998720.1"/>
    </source>
</evidence>
<dbReference type="InterPro" id="IPR014030">
    <property type="entry name" value="Ketoacyl_synth_N"/>
</dbReference>
<keyword evidence="5 14" id="KW-0444">Lipid biosynthesis</keyword>
<proteinExistence type="inferred from homology"/>
<dbReference type="EC" id="2.3.1.179" evidence="3 14"/>
<comment type="catalytic activity">
    <reaction evidence="12 14">
        <text>(9Z)-hexadecenoyl-[ACP] + malonyl-[ACP] + H(+) = 3-oxo-(11Z)-octadecenoyl-[ACP] + holo-[ACP] + CO2</text>
        <dbReference type="Rhea" id="RHEA:55040"/>
        <dbReference type="Rhea" id="RHEA-COMP:9623"/>
        <dbReference type="Rhea" id="RHEA-COMP:9685"/>
        <dbReference type="Rhea" id="RHEA-COMP:10800"/>
        <dbReference type="Rhea" id="RHEA-COMP:14074"/>
        <dbReference type="ChEBI" id="CHEBI:15378"/>
        <dbReference type="ChEBI" id="CHEBI:16526"/>
        <dbReference type="ChEBI" id="CHEBI:64479"/>
        <dbReference type="ChEBI" id="CHEBI:78449"/>
        <dbReference type="ChEBI" id="CHEBI:83989"/>
        <dbReference type="ChEBI" id="CHEBI:138538"/>
        <dbReference type="EC" id="2.3.1.179"/>
    </reaction>
</comment>
<evidence type="ECO:0000256" key="6">
    <source>
        <dbReference type="ARBA" id="ARBA00022679"/>
    </source>
</evidence>
<dbReference type="Gene3D" id="3.40.47.10">
    <property type="match status" value="1"/>
</dbReference>
<dbReference type="EMBL" id="JACRWC010000030">
    <property type="protein sequence ID" value="MBC5998720.1"/>
    <property type="molecule type" value="Genomic_DNA"/>
</dbReference>
<evidence type="ECO:0000256" key="7">
    <source>
        <dbReference type="ARBA" id="ARBA00022832"/>
    </source>
</evidence>
<comment type="caution">
    <text evidence="18">The sequence shown here is derived from an EMBL/GenBank/DDBJ whole genome shotgun (WGS) entry which is preliminary data.</text>
</comment>
<comment type="function">
    <text evidence="11 14">Involved in the type II fatty acid elongation cycle. Catalyzes the elongation of a wide range of acyl-ACP by the addition of two carbons from malonyl-ACP to an acyl acceptor. Can efficiently catalyze the conversion of palmitoleoyl-ACP (cis-hexadec-9-enoyl-ACP) to cis-vaccenoyl-ACP (cis-octadec-11-enoyl-ACP), an essential step in the thermal regulation of fatty acid composition.</text>
</comment>
<dbReference type="GO" id="GO:0004315">
    <property type="term" value="F:3-oxoacyl-[acyl-carrier-protein] synthase activity"/>
    <property type="evidence" value="ECO:0007669"/>
    <property type="project" value="UniProtKB-EC"/>
</dbReference>
<comment type="similarity">
    <text evidence="2 14 16">Belongs to the thiolase-like superfamily. Beta-ketoacyl-ACP synthases family.</text>
</comment>
<reference evidence="18" key="1">
    <citation type="submission" date="2020-08" db="EMBL/GenBank/DDBJ databases">
        <authorList>
            <person name="Liu C."/>
            <person name="Sun Q."/>
        </authorList>
    </citation>
    <scope>NUCLEOTIDE SEQUENCE</scope>
    <source>
        <strain evidence="18">BX16</strain>
    </source>
</reference>
<dbReference type="Pfam" id="PF00109">
    <property type="entry name" value="ketoacyl-synt"/>
    <property type="match status" value="1"/>
</dbReference>
<evidence type="ECO:0000259" key="17">
    <source>
        <dbReference type="PROSITE" id="PS52004"/>
    </source>
</evidence>